<dbReference type="STRING" id="1071679.BG57_32795"/>
<dbReference type="PANTHER" id="PTHR33930">
    <property type="entry name" value="ALKYL HYDROPEROXIDE REDUCTASE AHPD"/>
    <property type="match status" value="1"/>
</dbReference>
<gene>
    <name evidence="3" type="ORF">BG57_32795</name>
    <name evidence="2" type="ORF">GCM10010985_49770</name>
</gene>
<sequence length="198" mass="21240">MTHQAEARSLAALETRNAHAQAFRRLSQPHWNDGLLSSRDKHLIAVAVAQATRCEYCIEHHAEIAKRLGASLDELIAASYITAALETYGRGTLRIDEDLRVGQPDSALTQTAIGASRDEFASAVLRDDTLPVALRLVTAAAVAQAQDNQALRAQLHTRAVESGVLPGALDEAYAVAVILRAGVVYAHTLPIANLFKAS</sequence>
<evidence type="ECO:0000313" key="3">
    <source>
        <dbReference type="EMBL" id="KDR35115.1"/>
    </source>
</evidence>
<evidence type="ECO:0000259" key="1">
    <source>
        <dbReference type="Pfam" id="PF02627"/>
    </source>
</evidence>
<dbReference type="Proteomes" id="UP000597138">
    <property type="component" value="Unassembled WGS sequence"/>
</dbReference>
<dbReference type="EMBL" id="JFHE01000009">
    <property type="protein sequence ID" value="KDR35115.1"/>
    <property type="molecule type" value="Genomic_DNA"/>
</dbReference>
<dbReference type="Pfam" id="PF02627">
    <property type="entry name" value="CMD"/>
    <property type="match status" value="1"/>
</dbReference>
<dbReference type="InterPro" id="IPR029032">
    <property type="entry name" value="AhpD-like"/>
</dbReference>
<dbReference type="Gene3D" id="1.20.1290.10">
    <property type="entry name" value="AhpD-like"/>
    <property type="match status" value="1"/>
</dbReference>
<reference evidence="2" key="1">
    <citation type="journal article" date="2014" name="Int. J. Syst. Evol. Microbiol.">
        <title>Complete genome of a new Firmicutes species belonging to the dominant human colonic microbiota ('Ruminococcus bicirculans') reveals two chromosomes and a selective capacity to utilize plant glucans.</title>
        <authorList>
            <consortium name="NISC Comparative Sequencing Program"/>
            <person name="Wegmann U."/>
            <person name="Louis P."/>
            <person name="Goesmann A."/>
            <person name="Henrissat B."/>
            <person name="Duncan S.H."/>
            <person name="Flint H.J."/>
        </authorList>
    </citation>
    <scope>NUCLEOTIDE SEQUENCE</scope>
    <source>
        <strain evidence="2">CGMCC 1.11013</strain>
    </source>
</reference>
<accession>A0A069P380</accession>
<dbReference type="OrthoDB" id="1683318at2"/>
<dbReference type="InterPro" id="IPR003779">
    <property type="entry name" value="CMD-like"/>
</dbReference>
<dbReference type="SUPFAM" id="SSF69118">
    <property type="entry name" value="AhpD-like"/>
    <property type="match status" value="1"/>
</dbReference>
<dbReference type="NCBIfam" id="TIGR00778">
    <property type="entry name" value="ahpD_dom"/>
    <property type="match status" value="1"/>
</dbReference>
<reference evidence="5" key="3">
    <citation type="journal article" date="2019" name="Int. J. Syst. Evol. Microbiol.">
        <title>The Global Catalogue of Microorganisms (GCM) 10K type strain sequencing project: providing services to taxonomists for standard genome sequencing and annotation.</title>
        <authorList>
            <consortium name="The Broad Institute Genomics Platform"/>
            <consortium name="The Broad Institute Genome Sequencing Center for Infectious Disease"/>
            <person name="Wu L."/>
            <person name="Ma J."/>
        </authorList>
    </citation>
    <scope>NUCLEOTIDE SEQUENCE [LARGE SCALE GENOMIC DNA]</scope>
    <source>
        <strain evidence="5">CGMCC 1.11013</strain>
    </source>
</reference>
<keyword evidence="5" id="KW-1185">Reference proteome</keyword>
<evidence type="ECO:0000313" key="2">
    <source>
        <dbReference type="EMBL" id="GGD89186.1"/>
    </source>
</evidence>
<dbReference type="PANTHER" id="PTHR33930:SF2">
    <property type="entry name" value="BLR3452 PROTEIN"/>
    <property type="match status" value="1"/>
</dbReference>
<dbReference type="GO" id="GO:0051920">
    <property type="term" value="F:peroxiredoxin activity"/>
    <property type="evidence" value="ECO:0007669"/>
    <property type="project" value="InterPro"/>
</dbReference>
<keyword evidence="3" id="KW-0560">Oxidoreductase</keyword>
<reference evidence="2" key="4">
    <citation type="submission" date="2024-05" db="EMBL/GenBank/DDBJ databases">
        <authorList>
            <person name="Sun Q."/>
            <person name="Zhou Y."/>
        </authorList>
    </citation>
    <scope>NUCLEOTIDE SEQUENCE</scope>
    <source>
        <strain evidence="2">CGMCC 1.11013</strain>
    </source>
</reference>
<dbReference type="InterPro" id="IPR004675">
    <property type="entry name" value="AhpD_core"/>
</dbReference>
<name>A0A069P380_9BURK</name>
<keyword evidence="3" id="KW-0575">Peroxidase</keyword>
<dbReference type="Proteomes" id="UP000027439">
    <property type="component" value="Unassembled WGS sequence"/>
</dbReference>
<dbReference type="eggNOG" id="COG0599">
    <property type="taxonomic scope" value="Bacteria"/>
</dbReference>
<organism evidence="3 4">
    <name type="scientific">Caballeronia grimmiae</name>
    <dbReference type="NCBI Taxonomy" id="1071679"/>
    <lineage>
        <taxon>Bacteria</taxon>
        <taxon>Pseudomonadati</taxon>
        <taxon>Pseudomonadota</taxon>
        <taxon>Betaproteobacteria</taxon>
        <taxon>Burkholderiales</taxon>
        <taxon>Burkholderiaceae</taxon>
        <taxon>Caballeronia</taxon>
    </lineage>
</organism>
<feature type="domain" description="Carboxymuconolactone decarboxylase-like" evidence="1">
    <location>
        <begin position="20"/>
        <end position="85"/>
    </location>
</feature>
<dbReference type="EMBL" id="BMEG01000010">
    <property type="protein sequence ID" value="GGD89186.1"/>
    <property type="molecule type" value="Genomic_DNA"/>
</dbReference>
<reference evidence="3 4" key="2">
    <citation type="submission" date="2014-03" db="EMBL/GenBank/DDBJ databases">
        <title>Draft Genome Sequences of Four Burkholderia Strains.</title>
        <authorList>
            <person name="Liu X.Y."/>
            <person name="Li C.X."/>
            <person name="Xu J.H."/>
        </authorList>
    </citation>
    <scope>NUCLEOTIDE SEQUENCE [LARGE SCALE GENOMIC DNA]</scope>
    <source>
        <strain evidence="3 4">R27</strain>
    </source>
</reference>
<proteinExistence type="predicted"/>
<comment type="caution">
    <text evidence="3">The sequence shown here is derived from an EMBL/GenBank/DDBJ whole genome shotgun (WGS) entry which is preliminary data.</text>
</comment>
<dbReference type="RefSeq" id="WP_052005772.1">
    <property type="nucleotide sequence ID" value="NZ_BMEG01000010.1"/>
</dbReference>
<evidence type="ECO:0000313" key="4">
    <source>
        <dbReference type="Proteomes" id="UP000027439"/>
    </source>
</evidence>
<evidence type="ECO:0000313" key="5">
    <source>
        <dbReference type="Proteomes" id="UP000597138"/>
    </source>
</evidence>
<dbReference type="AlphaFoldDB" id="A0A069P380"/>
<protein>
    <submittedName>
        <fullName evidence="3">Alkylhydroperoxidase</fullName>
    </submittedName>
</protein>